<reference evidence="2" key="1">
    <citation type="journal article" date="2020" name="Stud. Mycol.">
        <title>101 Dothideomycetes genomes: a test case for predicting lifestyles and emergence of pathogens.</title>
        <authorList>
            <person name="Haridas S."/>
            <person name="Albert R."/>
            <person name="Binder M."/>
            <person name="Bloem J."/>
            <person name="Labutti K."/>
            <person name="Salamov A."/>
            <person name="Andreopoulos B."/>
            <person name="Baker S."/>
            <person name="Barry K."/>
            <person name="Bills G."/>
            <person name="Bluhm B."/>
            <person name="Cannon C."/>
            <person name="Castanera R."/>
            <person name="Culley D."/>
            <person name="Daum C."/>
            <person name="Ezra D."/>
            <person name="Gonzalez J."/>
            <person name="Henrissat B."/>
            <person name="Kuo A."/>
            <person name="Liang C."/>
            <person name="Lipzen A."/>
            <person name="Lutzoni F."/>
            <person name="Magnuson J."/>
            <person name="Mondo S."/>
            <person name="Nolan M."/>
            <person name="Ohm R."/>
            <person name="Pangilinan J."/>
            <person name="Park H.-J."/>
            <person name="Ramirez L."/>
            <person name="Alfaro M."/>
            <person name="Sun H."/>
            <person name="Tritt A."/>
            <person name="Yoshinaga Y."/>
            <person name="Zwiers L.-H."/>
            <person name="Turgeon B."/>
            <person name="Goodwin S."/>
            <person name="Spatafora J."/>
            <person name="Crous P."/>
            <person name="Grigoriev I."/>
        </authorList>
    </citation>
    <scope>NUCLEOTIDE SEQUENCE</scope>
    <source>
        <strain evidence="2">CBS 207.26</strain>
    </source>
</reference>
<feature type="compositionally biased region" description="Low complexity" evidence="1">
    <location>
        <begin position="17"/>
        <end position="27"/>
    </location>
</feature>
<evidence type="ECO:0000313" key="2">
    <source>
        <dbReference type="EMBL" id="KAF2174891.1"/>
    </source>
</evidence>
<dbReference type="EMBL" id="ML994761">
    <property type="protein sequence ID" value="KAF2174891.1"/>
    <property type="molecule type" value="Genomic_DNA"/>
</dbReference>
<accession>A0A6A6D656</accession>
<organism evidence="2 3">
    <name type="scientific">Zopfia rhizophila CBS 207.26</name>
    <dbReference type="NCBI Taxonomy" id="1314779"/>
    <lineage>
        <taxon>Eukaryota</taxon>
        <taxon>Fungi</taxon>
        <taxon>Dikarya</taxon>
        <taxon>Ascomycota</taxon>
        <taxon>Pezizomycotina</taxon>
        <taxon>Dothideomycetes</taxon>
        <taxon>Dothideomycetes incertae sedis</taxon>
        <taxon>Zopfiaceae</taxon>
        <taxon>Zopfia</taxon>
    </lineage>
</organism>
<evidence type="ECO:0000313" key="3">
    <source>
        <dbReference type="Proteomes" id="UP000800200"/>
    </source>
</evidence>
<evidence type="ECO:0000256" key="1">
    <source>
        <dbReference type="SAM" id="MobiDB-lite"/>
    </source>
</evidence>
<dbReference type="Proteomes" id="UP000800200">
    <property type="component" value="Unassembled WGS sequence"/>
</dbReference>
<protein>
    <submittedName>
        <fullName evidence="2">Uncharacterized protein</fullName>
    </submittedName>
</protein>
<gene>
    <name evidence="2" type="ORF">K469DRAFT_704005</name>
</gene>
<proteinExistence type="predicted"/>
<keyword evidence="3" id="KW-1185">Reference proteome</keyword>
<sequence length="102" mass="10804">MSSSSSSKGKGEDRSSSRNASRNPSKNLTSNSPQGQKEPETERYPNQGEQSIMPGGHPSLHTSGASVVSQQLQQYYLYLAVTQGSQSGQGDQSGQGNSDQGR</sequence>
<name>A0A6A6D656_9PEZI</name>
<feature type="region of interest" description="Disordered" evidence="1">
    <location>
        <begin position="1"/>
        <end position="66"/>
    </location>
</feature>
<dbReference type="AlphaFoldDB" id="A0A6A6D656"/>